<dbReference type="InterPro" id="IPR038299">
    <property type="entry name" value="DAO_C_sf"/>
</dbReference>
<evidence type="ECO:0000256" key="4">
    <source>
        <dbReference type="ARBA" id="ARBA00022827"/>
    </source>
</evidence>
<dbReference type="SUPFAM" id="SSF51905">
    <property type="entry name" value="FAD/NAD(P)-binding domain"/>
    <property type="match status" value="1"/>
</dbReference>
<dbReference type="NCBIfam" id="NF008899">
    <property type="entry name" value="PRK12266.1"/>
    <property type="match status" value="1"/>
</dbReference>
<dbReference type="Pfam" id="PF16901">
    <property type="entry name" value="DAO_C"/>
    <property type="match status" value="1"/>
</dbReference>
<feature type="domain" description="FAD dependent oxidoreductase" evidence="6">
    <location>
        <begin position="15"/>
        <end position="334"/>
    </location>
</feature>
<evidence type="ECO:0000256" key="5">
    <source>
        <dbReference type="ARBA" id="ARBA00023002"/>
    </source>
</evidence>
<evidence type="ECO:0000256" key="3">
    <source>
        <dbReference type="ARBA" id="ARBA00022630"/>
    </source>
</evidence>
<keyword evidence="4" id="KW-0274">FAD</keyword>
<dbReference type="PANTHER" id="PTHR11985">
    <property type="entry name" value="GLYCEROL-3-PHOSPHATE DEHYDROGENASE"/>
    <property type="match status" value="1"/>
</dbReference>
<evidence type="ECO:0000259" key="7">
    <source>
        <dbReference type="Pfam" id="PF16901"/>
    </source>
</evidence>
<keyword evidence="3" id="KW-0285">Flavoprotein</keyword>
<keyword evidence="9" id="KW-1185">Reference proteome</keyword>
<evidence type="ECO:0000256" key="2">
    <source>
        <dbReference type="ARBA" id="ARBA00007330"/>
    </source>
</evidence>
<keyword evidence="5" id="KW-0560">Oxidoreductase</keyword>
<reference evidence="8 9" key="1">
    <citation type="submission" date="2016-09" db="EMBL/GenBank/DDBJ databases">
        <title>Genomic Taxonomy of the Vibrionaceae.</title>
        <authorList>
            <person name="Gonzalez-Castillo A."/>
            <person name="Gomez-Gil B."/>
            <person name="Enciso-Ibarra K."/>
        </authorList>
    </citation>
    <scope>NUCLEOTIDE SEQUENCE [LARGE SCALE GENOMIC DNA]</scope>
    <source>
        <strain evidence="8 9">CAIM 1731</strain>
    </source>
</reference>
<dbReference type="NCBIfam" id="NF009906">
    <property type="entry name" value="PRK13369.1"/>
    <property type="match status" value="1"/>
</dbReference>
<feature type="domain" description="Alpha-glycerophosphate oxidase C-terminal" evidence="7">
    <location>
        <begin position="406"/>
        <end position="492"/>
    </location>
</feature>
<organism evidence="8 9">
    <name type="scientific">Vibrio ponticus</name>
    <dbReference type="NCBI Taxonomy" id="265668"/>
    <lineage>
        <taxon>Bacteria</taxon>
        <taxon>Pseudomonadati</taxon>
        <taxon>Pseudomonadota</taxon>
        <taxon>Gammaproteobacteria</taxon>
        <taxon>Vibrionales</taxon>
        <taxon>Vibrionaceae</taxon>
        <taxon>Vibrio</taxon>
    </lineage>
</organism>
<protein>
    <submittedName>
        <fullName evidence="8">Glycerol-3-phosphate dehydrogenase</fullName>
    </submittedName>
</protein>
<dbReference type="Gene3D" id="3.50.50.60">
    <property type="entry name" value="FAD/NAD(P)-binding domain"/>
    <property type="match status" value="1"/>
</dbReference>
<dbReference type="InterPro" id="IPR036188">
    <property type="entry name" value="FAD/NAD-bd_sf"/>
</dbReference>
<evidence type="ECO:0000259" key="6">
    <source>
        <dbReference type="Pfam" id="PF01266"/>
    </source>
</evidence>
<dbReference type="PANTHER" id="PTHR11985:SF15">
    <property type="entry name" value="GLYCEROL-3-PHOSPHATE DEHYDROGENASE, MITOCHONDRIAL"/>
    <property type="match status" value="1"/>
</dbReference>
<evidence type="ECO:0000313" key="8">
    <source>
        <dbReference type="EMBL" id="OLQ84853.1"/>
    </source>
</evidence>
<evidence type="ECO:0000313" key="9">
    <source>
        <dbReference type="Proteomes" id="UP000186206"/>
    </source>
</evidence>
<dbReference type="Gene3D" id="3.30.9.10">
    <property type="entry name" value="D-Amino Acid Oxidase, subunit A, domain 2"/>
    <property type="match status" value="1"/>
</dbReference>
<dbReference type="InterPro" id="IPR006076">
    <property type="entry name" value="FAD-dep_OxRdtase"/>
</dbReference>
<dbReference type="PRINTS" id="PR01001">
    <property type="entry name" value="FADG3PDH"/>
</dbReference>
<sequence>MVNHDEFPTISAPLDVIVIGGGINGAGIASEAASRGLTVGLYEAKDFAVATSSASSKLIHGGLRYLEQFKFRLVREALAEREILLNKASHIIKPMRFRLPHHSALRPKWLIKTGLFLYDHLARRSILKPSKTIQLNREHGLQPSLSTAFEYSDCWVDDSRLVIANVKQAHQYGAEVRNYCEVLSVRRDGDLWHVELYDSRLKSKAIRHCRAVVNATGPWAAQFLEQRSEDNSPYQMQLVKGSHLIVDKLYAGEEAYILQSPDKRVVFVIPYLDKYTMIGTTDIPFSGDPYQVTTSDQEIEYLLDVCNQNFSIQLSPPDVISSFSGVRPLFGDSGVDAQNQSRDYQLVSSIETNLPLLTVYGGKLTTYRKLAQKAVDQLKPFFTRLSPSNSEHTVFNEADGLDCNLLQRQVATQFPSLATETITRLIDLYGVEVWQVLNAINDNEAPLIADVYQGEIDYLVQNEWALCVEDIFYRRTKLCYQTTAAEREVIAKYLA</sequence>
<dbReference type="InterPro" id="IPR031656">
    <property type="entry name" value="DAO_C"/>
</dbReference>
<evidence type="ECO:0000256" key="1">
    <source>
        <dbReference type="ARBA" id="ARBA00001974"/>
    </source>
</evidence>
<comment type="similarity">
    <text evidence="2">Belongs to the FAD-dependent glycerol-3-phosphate dehydrogenase family.</text>
</comment>
<gene>
    <name evidence="8" type="ORF">BIY21_04825</name>
</gene>
<dbReference type="EMBL" id="MJMI01000153">
    <property type="protein sequence ID" value="OLQ84853.1"/>
    <property type="molecule type" value="Genomic_DNA"/>
</dbReference>
<dbReference type="PROSITE" id="PS00978">
    <property type="entry name" value="FAD_G3PDH_2"/>
    <property type="match status" value="1"/>
</dbReference>
<dbReference type="Proteomes" id="UP000186206">
    <property type="component" value="Unassembled WGS sequence"/>
</dbReference>
<comment type="caution">
    <text evidence="8">The sequence shown here is derived from an EMBL/GenBank/DDBJ whole genome shotgun (WGS) entry which is preliminary data.</text>
</comment>
<proteinExistence type="inferred from homology"/>
<dbReference type="Pfam" id="PF01266">
    <property type="entry name" value="DAO"/>
    <property type="match status" value="1"/>
</dbReference>
<name>A0ABX3F4G0_9VIBR</name>
<comment type="cofactor">
    <cofactor evidence="1">
        <name>FAD</name>
        <dbReference type="ChEBI" id="CHEBI:57692"/>
    </cofactor>
</comment>
<dbReference type="InterPro" id="IPR000447">
    <property type="entry name" value="G3P_DH_FAD-dep"/>
</dbReference>
<accession>A0ABX3F4G0</accession>
<dbReference type="RefSeq" id="WP_075652580.1">
    <property type="nucleotide sequence ID" value="NZ_AP019658.1"/>
</dbReference>
<dbReference type="Gene3D" id="1.10.8.870">
    <property type="entry name" value="Alpha-glycerophosphate oxidase, cap domain"/>
    <property type="match status" value="1"/>
</dbReference>